<evidence type="ECO:0000313" key="2">
    <source>
        <dbReference type="EMBL" id="VEL23976.1"/>
    </source>
</evidence>
<comment type="caution">
    <text evidence="2">The sequence shown here is derived from an EMBL/GenBank/DDBJ whole genome shotgun (WGS) entry which is preliminary data.</text>
</comment>
<protein>
    <submittedName>
        <fullName evidence="2">Uncharacterized protein</fullName>
    </submittedName>
</protein>
<gene>
    <name evidence="2" type="ORF">PXEA_LOCUS17416</name>
</gene>
<organism evidence="2 3">
    <name type="scientific">Protopolystoma xenopodis</name>
    <dbReference type="NCBI Taxonomy" id="117903"/>
    <lineage>
        <taxon>Eukaryota</taxon>
        <taxon>Metazoa</taxon>
        <taxon>Spiralia</taxon>
        <taxon>Lophotrochozoa</taxon>
        <taxon>Platyhelminthes</taxon>
        <taxon>Monogenea</taxon>
        <taxon>Polyopisthocotylea</taxon>
        <taxon>Polystomatidea</taxon>
        <taxon>Polystomatidae</taxon>
        <taxon>Protopolystoma</taxon>
    </lineage>
</organism>
<evidence type="ECO:0000313" key="3">
    <source>
        <dbReference type="Proteomes" id="UP000784294"/>
    </source>
</evidence>
<reference evidence="2" key="1">
    <citation type="submission" date="2018-11" db="EMBL/GenBank/DDBJ databases">
        <authorList>
            <consortium name="Pathogen Informatics"/>
        </authorList>
    </citation>
    <scope>NUCLEOTIDE SEQUENCE</scope>
</reference>
<feature type="compositionally biased region" description="Basic and acidic residues" evidence="1">
    <location>
        <begin position="14"/>
        <end position="23"/>
    </location>
</feature>
<proteinExistence type="predicted"/>
<dbReference type="Proteomes" id="UP000784294">
    <property type="component" value="Unassembled WGS sequence"/>
</dbReference>
<dbReference type="EMBL" id="CAAALY010065093">
    <property type="protein sequence ID" value="VEL23976.1"/>
    <property type="molecule type" value="Genomic_DNA"/>
</dbReference>
<feature type="region of interest" description="Disordered" evidence="1">
    <location>
        <begin position="1"/>
        <end position="31"/>
    </location>
</feature>
<accession>A0A448WZ38</accession>
<name>A0A448WZ38_9PLAT</name>
<sequence length="234" mass="25067">MLLSPQRPDPTYRGVRETSEASRRTRRSTADATAPCLGLGLAVSFGSTERTTCKPQKSQDQLISTYREIRLKEDGLGECNRLFRRNWVRPSAGLPEGRKVVVWRQFVEPAVEVTLPCVVQVANGQEGSSRGALGRGQIDAIRANGDDEDTFAGVGEKRFQQVGQLGVAIGDVHGILVAQGDKDPIEGGQRPIDVAGLLGQRRVAQSVGFDDVLEAGQIAQGQHAAVLVVVEAGA</sequence>
<keyword evidence="3" id="KW-1185">Reference proteome</keyword>
<evidence type="ECO:0000256" key="1">
    <source>
        <dbReference type="SAM" id="MobiDB-lite"/>
    </source>
</evidence>
<dbReference type="AlphaFoldDB" id="A0A448WZ38"/>